<dbReference type="OrthoDB" id="10673957at2759"/>
<evidence type="ECO:0000313" key="1">
    <source>
        <dbReference type="EMBL" id="OIW26111.1"/>
    </source>
</evidence>
<reference evidence="1 2" key="1">
    <citation type="submission" date="2016-10" db="EMBL/GenBank/DDBJ databases">
        <title>Draft genome sequence of Coniochaeta ligniaria NRRL30616, a lignocellulolytic fungus for bioabatement of inhibitors in plant biomass hydrolysates.</title>
        <authorList>
            <consortium name="DOE Joint Genome Institute"/>
            <person name="Jimenez D.J."/>
            <person name="Hector R.E."/>
            <person name="Riley R."/>
            <person name="Sun H."/>
            <person name="Grigoriev I.V."/>
            <person name="Van Elsas J.D."/>
            <person name="Nichols N.N."/>
        </authorList>
    </citation>
    <scope>NUCLEOTIDE SEQUENCE [LARGE SCALE GENOMIC DNA]</scope>
    <source>
        <strain evidence="1 2">NRRL 30616</strain>
    </source>
</reference>
<accession>A0A1J7IEH9</accession>
<dbReference type="Proteomes" id="UP000182658">
    <property type="component" value="Unassembled WGS sequence"/>
</dbReference>
<keyword evidence="2" id="KW-1185">Reference proteome</keyword>
<gene>
    <name evidence="1" type="ORF">CONLIGDRAFT_647820</name>
</gene>
<dbReference type="EMBL" id="KV875101">
    <property type="protein sequence ID" value="OIW26111.1"/>
    <property type="molecule type" value="Genomic_DNA"/>
</dbReference>
<name>A0A1J7IEH9_9PEZI</name>
<sequence>MARTYCLSLLGGLRRLLSSAAYKRTPDLFPKTQPFTSNHLSIFTEPKRVCKKHRISQYPRGHLVPEIVLVFEEHHPVKSPAPILTAMSSPNPPIRKHHNKATPRRFTDEQVRFVLDRARTDSNKDIMTAFNRHFEGVRTLELHQVKYIRTTYGHWSAPNSVAPSMMNPMMDQTMDPMMIPMKDSQHRPSQPGPSSQPCARFTPIATSDHSALEEVTEKTRTSSNHGVWTAGPEALLVSSRRLVFGPTSSSVCLRKPHRHEVALTQPPPPMLEQNFPDLPTERTWHEGTHDDCEIDAQHRHNPDDSVFFPSKATVSKALARSRAFVQPEDLGRLF</sequence>
<dbReference type="AlphaFoldDB" id="A0A1J7IEH9"/>
<dbReference type="InParanoid" id="A0A1J7IEH9"/>
<protein>
    <submittedName>
        <fullName evidence="1">Uncharacterized protein</fullName>
    </submittedName>
</protein>
<organism evidence="1 2">
    <name type="scientific">Coniochaeta ligniaria NRRL 30616</name>
    <dbReference type="NCBI Taxonomy" id="1408157"/>
    <lineage>
        <taxon>Eukaryota</taxon>
        <taxon>Fungi</taxon>
        <taxon>Dikarya</taxon>
        <taxon>Ascomycota</taxon>
        <taxon>Pezizomycotina</taxon>
        <taxon>Sordariomycetes</taxon>
        <taxon>Sordariomycetidae</taxon>
        <taxon>Coniochaetales</taxon>
        <taxon>Coniochaetaceae</taxon>
        <taxon>Coniochaeta</taxon>
    </lineage>
</organism>
<evidence type="ECO:0000313" key="2">
    <source>
        <dbReference type="Proteomes" id="UP000182658"/>
    </source>
</evidence>
<proteinExistence type="predicted"/>